<sequence length="129" mass="14047">MALQTLAALQHNGYLGLMYRSEETPVAMPTGPAPVLFEAIATKRCVEAAYNGGHVVLAPHVAFVRHGAIYIGAITITRDGRIPREEKIGIFKLDGLVDLQLSDRIFARSPAFDPRDERFAESTLIAAEA</sequence>
<evidence type="ECO:0000313" key="1">
    <source>
        <dbReference type="EMBL" id="MFD0948276.1"/>
    </source>
</evidence>
<dbReference type="EMBL" id="JBHTJG010000011">
    <property type="protein sequence ID" value="MFD0948276.1"/>
    <property type="molecule type" value="Genomic_DNA"/>
</dbReference>
<keyword evidence="2" id="KW-1185">Reference proteome</keyword>
<evidence type="ECO:0000313" key="2">
    <source>
        <dbReference type="Proteomes" id="UP001596977"/>
    </source>
</evidence>
<proteinExistence type="predicted"/>
<name>A0ABW3HF23_9SPHN</name>
<dbReference type="RefSeq" id="WP_264946108.1">
    <property type="nucleotide sequence ID" value="NZ_JAPDRA010000011.1"/>
</dbReference>
<dbReference type="Proteomes" id="UP001596977">
    <property type="component" value="Unassembled WGS sequence"/>
</dbReference>
<reference evidence="2" key="1">
    <citation type="journal article" date="2019" name="Int. J. Syst. Evol. Microbiol.">
        <title>The Global Catalogue of Microorganisms (GCM) 10K type strain sequencing project: providing services to taxonomists for standard genome sequencing and annotation.</title>
        <authorList>
            <consortium name="The Broad Institute Genomics Platform"/>
            <consortium name="The Broad Institute Genome Sequencing Center for Infectious Disease"/>
            <person name="Wu L."/>
            <person name="Ma J."/>
        </authorList>
    </citation>
    <scope>NUCLEOTIDE SEQUENCE [LARGE SCALE GENOMIC DNA]</scope>
    <source>
        <strain evidence="2">CCUG 62982</strain>
    </source>
</reference>
<gene>
    <name evidence="1" type="ORF">ACFQ1E_18195</name>
</gene>
<organism evidence="1 2">
    <name type="scientific">Sphingomonas canadensis</name>
    <dbReference type="NCBI Taxonomy" id="1219257"/>
    <lineage>
        <taxon>Bacteria</taxon>
        <taxon>Pseudomonadati</taxon>
        <taxon>Pseudomonadota</taxon>
        <taxon>Alphaproteobacteria</taxon>
        <taxon>Sphingomonadales</taxon>
        <taxon>Sphingomonadaceae</taxon>
        <taxon>Sphingomonas</taxon>
    </lineage>
</organism>
<accession>A0ABW3HF23</accession>
<comment type="caution">
    <text evidence="1">The sequence shown here is derived from an EMBL/GenBank/DDBJ whole genome shotgun (WGS) entry which is preliminary data.</text>
</comment>
<protein>
    <submittedName>
        <fullName evidence="1">WYL domain-containing protein</fullName>
    </submittedName>
</protein>